<evidence type="ECO:0000313" key="1">
    <source>
        <dbReference type="EMBL" id="EFH6093403.1"/>
    </source>
</evidence>
<dbReference type="EMBL" id="VOTT01000349">
    <property type="protein sequence ID" value="MPU50212.1"/>
    <property type="molecule type" value="Genomic_DNA"/>
</dbReference>
<dbReference type="Proteomes" id="UP000392867">
    <property type="component" value="Unassembled WGS sequence"/>
</dbReference>
<reference evidence="3" key="5">
    <citation type="submission" date="2020-06" db="EMBL/GenBank/DDBJ databases">
        <title>REHAB project genomes.</title>
        <authorList>
            <person name="Shaw L.P."/>
        </authorList>
    </citation>
    <scope>NUCLEOTIDE SEQUENCE</scope>
    <source>
        <strain evidence="3">RHBSTW-00474</strain>
    </source>
</reference>
<accession>A0A0A6VVJ1</accession>
<reference evidence="5 9" key="3">
    <citation type="submission" date="2019-12" db="EMBL/GenBank/DDBJ databases">
        <title>Enteriobacteria Tanzani isolates_8377-8380.</title>
        <authorList>
            <person name="Subbiah M."/>
            <person name="Call D."/>
        </authorList>
    </citation>
    <scope>NUCLEOTIDE SEQUENCE [LARGE SCALE GENOMIC DNA]</scope>
    <source>
        <strain evidence="5 9">8378wC7</strain>
    </source>
</reference>
<evidence type="ECO:0000313" key="4">
    <source>
        <dbReference type="EMBL" id="MPU50212.1"/>
    </source>
</evidence>
<dbReference type="NCBIfam" id="TIGR04493">
    <property type="entry name" value="microcomp_PduM"/>
    <property type="match status" value="1"/>
</dbReference>
<evidence type="ECO:0000313" key="10">
    <source>
        <dbReference type="Proteomes" id="UP000531463"/>
    </source>
</evidence>
<name>A0A0A6VVJ1_ECOLX</name>
<sequence length="163" mass="18769">MNNMLMQRIVDEVVFRLKQRAGKTLVLTVFQLRDASVQESVHQYASLQIRYVDLPLLRQLAENETSDRAAIQIHEALAWGLHIQLSLQRHFLNAIELKTLARLPLSWCDEQGQPIYLHRDRLLSYADIAQLSSGILVLQRKCCVTALAREAAITRNIQLIRQE</sequence>
<dbReference type="EMBL" id="AASWKX010000019">
    <property type="protein sequence ID" value="EFH6166560.1"/>
    <property type="molecule type" value="Genomic_DNA"/>
</dbReference>
<dbReference type="EMBL" id="UGBW01000003">
    <property type="protein sequence ID" value="STH82106.1"/>
    <property type="molecule type" value="Genomic_DNA"/>
</dbReference>
<dbReference type="Proteomes" id="UP000537181">
    <property type="component" value="Unassembled WGS sequence"/>
</dbReference>
<gene>
    <name evidence="4" type="primary">pduM</name>
    <name evidence="4" type="ORF">FVB16_15505</name>
    <name evidence="1" type="ORF">GAI89_01820</name>
    <name evidence="2" type="ORF">GAJ12_16120</name>
    <name evidence="5" type="ORF">GP954_04405</name>
    <name evidence="3" type="ORF">HV209_09535</name>
    <name evidence="6" type="ORF">NCTC8621_02064</name>
</gene>
<organism evidence="4 8">
    <name type="scientific">Escherichia coli</name>
    <dbReference type="NCBI Taxonomy" id="562"/>
    <lineage>
        <taxon>Bacteria</taxon>
        <taxon>Pseudomonadati</taxon>
        <taxon>Pseudomonadota</taxon>
        <taxon>Gammaproteobacteria</taxon>
        <taxon>Enterobacterales</taxon>
        <taxon>Enterobacteriaceae</taxon>
        <taxon>Escherichia</taxon>
    </lineage>
</organism>
<evidence type="ECO:0000313" key="8">
    <source>
        <dbReference type="Proteomes" id="UP000392867"/>
    </source>
</evidence>
<evidence type="ECO:0000313" key="2">
    <source>
        <dbReference type="EMBL" id="EFH6166560.1"/>
    </source>
</evidence>
<dbReference type="Pfam" id="PF15953">
    <property type="entry name" value="PDU_like"/>
    <property type="match status" value="1"/>
</dbReference>
<dbReference type="Proteomes" id="UP000255093">
    <property type="component" value="Unassembled WGS sequence"/>
</dbReference>
<dbReference type="RefSeq" id="WP_001061904.1">
    <property type="nucleotide sequence ID" value="NZ_AP022295.1"/>
</dbReference>
<reference evidence="6 7" key="1">
    <citation type="submission" date="2018-06" db="EMBL/GenBank/DDBJ databases">
        <authorList>
            <consortium name="Pathogen Informatics"/>
            <person name="Doyle S."/>
        </authorList>
    </citation>
    <scope>NUCLEOTIDE SEQUENCE [LARGE SCALE GENOMIC DNA]</scope>
    <source>
        <strain evidence="6 7">NCTC8621</strain>
    </source>
</reference>
<reference evidence="4 8" key="2">
    <citation type="submission" date="2019-08" db="EMBL/GenBank/DDBJ databases">
        <title>Identification of Water Treatment Resistant and Multidrug Resistant Urinary Pathogenic Escherichia coli in Wastewater.</title>
        <authorList>
            <person name="Neumann N."/>
        </authorList>
    </citation>
    <scope>NUCLEOTIDE SEQUENCE [LARGE SCALE GENOMIC DNA]</scope>
    <source>
        <strain evidence="4 8">WU2356</strain>
    </source>
</reference>
<reference evidence="10 11" key="4">
    <citation type="submission" date="2019-12" db="EMBL/GenBank/DDBJ databases">
        <authorList>
            <consortium name="NARMS: The National Antimicrobial Resistance Monitoring System"/>
        </authorList>
    </citation>
    <scope>NUCLEOTIDE SEQUENCE [LARGE SCALE GENOMIC DNA]</scope>
    <source>
        <strain evidence="1 10">CVM N19EC0510</strain>
        <strain evidence="2 11">CVM N19EC0596</strain>
    </source>
</reference>
<evidence type="ECO:0000313" key="5">
    <source>
        <dbReference type="EMBL" id="MWT84428.1"/>
    </source>
</evidence>
<evidence type="ECO:0000313" key="7">
    <source>
        <dbReference type="Proteomes" id="UP000255093"/>
    </source>
</evidence>
<dbReference type="Proteomes" id="UP000480485">
    <property type="component" value="Unassembled WGS sequence"/>
</dbReference>
<dbReference type="GO" id="GO:0005198">
    <property type="term" value="F:structural molecule activity"/>
    <property type="evidence" value="ECO:0007669"/>
    <property type="project" value="InterPro"/>
</dbReference>
<evidence type="ECO:0000313" key="11">
    <source>
        <dbReference type="Proteomes" id="UP000537181"/>
    </source>
</evidence>
<evidence type="ECO:0000313" key="6">
    <source>
        <dbReference type="EMBL" id="STH82106.1"/>
    </source>
</evidence>
<dbReference type="Proteomes" id="UP000622722">
    <property type="component" value="Unassembled WGS sequence"/>
</dbReference>
<dbReference type="EMBL" id="JABXPW010000002">
    <property type="protein sequence ID" value="MBA7718833.1"/>
    <property type="molecule type" value="Genomic_DNA"/>
</dbReference>
<evidence type="ECO:0000313" key="3">
    <source>
        <dbReference type="EMBL" id="MBA7718833.1"/>
    </source>
</evidence>
<dbReference type="EMBL" id="AASWKH010000001">
    <property type="protein sequence ID" value="EFH6093403.1"/>
    <property type="molecule type" value="Genomic_DNA"/>
</dbReference>
<evidence type="ECO:0000313" key="9">
    <source>
        <dbReference type="Proteomes" id="UP000480485"/>
    </source>
</evidence>
<dbReference type="AlphaFoldDB" id="A0A0A6VVJ1"/>
<dbReference type="InterPro" id="IPR030992">
    <property type="entry name" value="PduM"/>
</dbReference>
<protein>
    <submittedName>
        <fullName evidence="4">Microcompartment protein PduM</fullName>
    </submittedName>
    <submittedName>
        <fullName evidence="6">Propanediol utilization protein PduM</fullName>
    </submittedName>
</protein>
<dbReference type="EMBL" id="WTRN01000028">
    <property type="protein sequence ID" value="MWT84428.1"/>
    <property type="molecule type" value="Genomic_DNA"/>
</dbReference>
<dbReference type="Proteomes" id="UP000531463">
    <property type="component" value="Unassembled WGS sequence"/>
</dbReference>
<proteinExistence type="predicted"/>
<dbReference type="NCBIfam" id="NF011957">
    <property type="entry name" value="PRK15428.1"/>
    <property type="match status" value="1"/>
</dbReference>